<dbReference type="Gene3D" id="1.10.579.10">
    <property type="entry name" value="DNA Cyclobutane Dipyrimidine Photolyase, subunit A, domain 3"/>
    <property type="match status" value="1"/>
</dbReference>
<evidence type="ECO:0000313" key="10">
    <source>
        <dbReference type="EMBL" id="OIW31002.1"/>
    </source>
</evidence>
<dbReference type="Gene3D" id="3.40.50.620">
    <property type="entry name" value="HUPs"/>
    <property type="match status" value="1"/>
</dbReference>
<accession>A0A1J7JTD3</accession>
<dbReference type="InParanoid" id="A0A1J7JTD3"/>
<feature type="binding site" evidence="5">
    <location>
        <position position="288"/>
    </location>
    <ligand>
        <name>FAD</name>
        <dbReference type="ChEBI" id="CHEBI:57692"/>
    </ligand>
</feature>
<feature type="compositionally biased region" description="Polar residues" evidence="8">
    <location>
        <begin position="713"/>
        <end position="728"/>
    </location>
</feature>
<evidence type="ECO:0000256" key="3">
    <source>
        <dbReference type="ARBA" id="ARBA00022827"/>
    </source>
</evidence>
<feature type="compositionally biased region" description="Polar residues" evidence="8">
    <location>
        <begin position="659"/>
        <end position="668"/>
    </location>
</feature>
<keyword evidence="2 5" id="KW-0285">Flavoprotein</keyword>
<keyword evidence="11" id="KW-1185">Reference proteome</keyword>
<dbReference type="GO" id="GO:0071949">
    <property type="term" value="F:FAD binding"/>
    <property type="evidence" value="ECO:0007669"/>
    <property type="project" value="TreeGrafter"/>
</dbReference>
<dbReference type="InterPro" id="IPR014133">
    <property type="entry name" value="Cry_DASH"/>
</dbReference>
<evidence type="ECO:0000256" key="1">
    <source>
        <dbReference type="ARBA" id="ARBA00005862"/>
    </source>
</evidence>
<dbReference type="SUPFAM" id="SSF48173">
    <property type="entry name" value="Cryptochrome/photolyase FAD-binding domain"/>
    <property type="match status" value="1"/>
</dbReference>
<evidence type="ECO:0000256" key="7">
    <source>
        <dbReference type="RuleBase" id="RU367151"/>
    </source>
</evidence>
<dbReference type="GO" id="GO:0000719">
    <property type="term" value="P:photoreactive repair"/>
    <property type="evidence" value="ECO:0007669"/>
    <property type="project" value="TreeGrafter"/>
</dbReference>
<comment type="cofactor">
    <cofactor evidence="7">
        <name>(6R)-5,10-methylene-5,6,7,8-tetrahydrofolate</name>
        <dbReference type="ChEBI" id="CHEBI:15636"/>
    </cofactor>
    <text evidence="7">Binds 1 5,10-methenyltetrahydrofolate (MTHF) per subunit.</text>
</comment>
<dbReference type="GO" id="GO:0003904">
    <property type="term" value="F:deoxyribodipyrimidine photo-lyase activity"/>
    <property type="evidence" value="ECO:0007669"/>
    <property type="project" value="TreeGrafter"/>
</dbReference>
<keyword evidence="4 7" id="KW-0157">Chromophore</keyword>
<evidence type="ECO:0000313" key="11">
    <source>
        <dbReference type="Proteomes" id="UP000182658"/>
    </source>
</evidence>
<dbReference type="NCBIfam" id="TIGR02765">
    <property type="entry name" value="crypto_DASH"/>
    <property type="match status" value="1"/>
</dbReference>
<comment type="function">
    <text evidence="7">May have a photoreceptor function.</text>
</comment>
<feature type="site" description="Electron transfer via tryptophanyl radical" evidence="6">
    <location>
        <position position="394"/>
    </location>
</feature>
<evidence type="ECO:0000259" key="9">
    <source>
        <dbReference type="PROSITE" id="PS51645"/>
    </source>
</evidence>
<comment type="cofactor">
    <cofactor evidence="5 7">
        <name>FAD</name>
        <dbReference type="ChEBI" id="CHEBI:57692"/>
    </cofactor>
    <text evidence="5 7">Binds 1 FAD per subunit.</text>
</comment>
<evidence type="ECO:0000256" key="5">
    <source>
        <dbReference type="PIRSR" id="PIRSR602081-1"/>
    </source>
</evidence>
<evidence type="ECO:0000256" key="2">
    <source>
        <dbReference type="ARBA" id="ARBA00022630"/>
    </source>
</evidence>
<sequence length="728" mass="80129">MATTNILIYLMRKDLRVADNPIFHYLSSTPDHGFTHLLPVYVFPYIQMDLSGLVNGEDLDQDDDISTRSRVGHFARCGPHRAKFIAETVWNLKSSLEALGSGLILRAGDHGKVVSSLVEGFKKQQLQVGAVWTTGLVGSEEVDQEGAVSAICGDQDVDFKIWPDEKYFVDDRDLNFGTPEELPTIFTTYLRSVEPLREKPRSVLPTPVKSSLPVFPEISTIAPQASPFAIPDEYEELEDALVRPVEGFLGNMPAVPEGASSAHPFKGGEDFARDRLDYVMRAEVAKNYKDTRNGLIGADFSTKLSAYLALGTLTARQIHEALLGYEDGSVEMYQDAAGFGEGENDGTKAVRNELLWRDYMRLYHKKFGNKLFQAHGLKADLPEYQEGGDKRITWKTRDESTAAPDQTPDCAAIGTIIERFNTGTTGMGLIDASQRELMHSGYTSNRARQNVANFLAKHLGIDWRYGAEWYEMLLIDYDVSSNWANWQYVAGVGNDPRSESRLFNPVKQAFDYDKEGSYVRTWVPEVSKLQKLENVFQACTASEEDIKDAGLEGNPMVTDPVKKIDFSVEGKPRTNKRSYVRRKGRGKQAGGDTDDKGEGQTGGGDAAAGQRDLNQGWRSQPSPTNSTKGSGSTDIRKLEGPLVVASHPNPAPPAAPGMNNDNTHRGQSNRGGRGGRGGFFRGNNNRGYAPAGQSNRGYRPSTSRPTEHHGMSSRATQTPTQPPVTSAS</sequence>
<feature type="site" description="Electron transfer via tryptophanyl radical" evidence="6">
    <location>
        <position position="463"/>
    </location>
</feature>
<feature type="binding site" evidence="5">
    <location>
        <begin position="301"/>
        <end position="305"/>
    </location>
    <ligand>
        <name>FAD</name>
        <dbReference type="ChEBI" id="CHEBI:57692"/>
    </ligand>
</feature>
<protein>
    <recommendedName>
        <fullName evidence="7">Cryptochrome DASH</fullName>
    </recommendedName>
</protein>
<dbReference type="InterPro" id="IPR036155">
    <property type="entry name" value="Crypto/Photolyase_N_sf"/>
</dbReference>
<evidence type="ECO:0000256" key="6">
    <source>
        <dbReference type="PIRSR" id="PIRSR602081-2"/>
    </source>
</evidence>
<dbReference type="PROSITE" id="PS51645">
    <property type="entry name" value="PHR_CRY_ALPHA_BETA"/>
    <property type="match status" value="1"/>
</dbReference>
<dbReference type="InterPro" id="IPR036134">
    <property type="entry name" value="Crypto/Photolyase_FAD-like_sf"/>
</dbReference>
<dbReference type="Pfam" id="PF03441">
    <property type="entry name" value="FAD_binding_7"/>
    <property type="match status" value="1"/>
</dbReference>
<feature type="region of interest" description="Disordered" evidence="8">
    <location>
        <begin position="550"/>
        <end position="728"/>
    </location>
</feature>
<dbReference type="InterPro" id="IPR014729">
    <property type="entry name" value="Rossmann-like_a/b/a_fold"/>
</dbReference>
<evidence type="ECO:0000256" key="4">
    <source>
        <dbReference type="ARBA" id="ARBA00022991"/>
    </source>
</evidence>
<evidence type="ECO:0000256" key="8">
    <source>
        <dbReference type="SAM" id="MobiDB-lite"/>
    </source>
</evidence>
<dbReference type="EMBL" id="KV875096">
    <property type="protein sequence ID" value="OIW31002.1"/>
    <property type="molecule type" value="Genomic_DNA"/>
</dbReference>
<dbReference type="InterPro" id="IPR005101">
    <property type="entry name" value="Cryptochr/Photolyase_FAD-bd"/>
</dbReference>
<comment type="similarity">
    <text evidence="1 7">Belongs to the DNA photolyase class-1 family.</text>
</comment>
<dbReference type="Pfam" id="PF00875">
    <property type="entry name" value="DNA_photolyase"/>
    <property type="match status" value="1"/>
</dbReference>
<dbReference type="STRING" id="1408157.A0A1J7JTD3"/>
<feature type="compositionally biased region" description="Gly residues" evidence="8">
    <location>
        <begin position="669"/>
        <end position="680"/>
    </location>
</feature>
<gene>
    <name evidence="10" type="ORF">CONLIGDRAFT_653649</name>
</gene>
<dbReference type="Gene3D" id="1.25.40.80">
    <property type="match status" value="1"/>
</dbReference>
<feature type="binding site" evidence="5">
    <location>
        <begin position="476"/>
        <end position="478"/>
    </location>
    <ligand>
        <name>FAD</name>
        <dbReference type="ChEBI" id="CHEBI:57692"/>
    </ligand>
</feature>
<dbReference type="Proteomes" id="UP000182658">
    <property type="component" value="Unassembled WGS sequence"/>
</dbReference>
<feature type="site" description="Electron transfer via tryptophanyl radical" evidence="6">
    <location>
        <position position="486"/>
    </location>
</feature>
<dbReference type="PANTHER" id="PTHR11455">
    <property type="entry name" value="CRYPTOCHROME"/>
    <property type="match status" value="1"/>
</dbReference>
<dbReference type="AlphaFoldDB" id="A0A1J7JTD3"/>
<dbReference type="InterPro" id="IPR006050">
    <property type="entry name" value="DNA_photolyase_N"/>
</dbReference>
<proteinExistence type="inferred from homology"/>
<keyword evidence="3 5" id="KW-0274">FAD</keyword>
<organism evidence="10 11">
    <name type="scientific">Coniochaeta ligniaria NRRL 30616</name>
    <dbReference type="NCBI Taxonomy" id="1408157"/>
    <lineage>
        <taxon>Eukaryota</taxon>
        <taxon>Fungi</taxon>
        <taxon>Dikarya</taxon>
        <taxon>Ascomycota</taxon>
        <taxon>Pezizomycotina</taxon>
        <taxon>Sordariomycetes</taxon>
        <taxon>Sordariomycetidae</taxon>
        <taxon>Coniochaetales</taxon>
        <taxon>Coniochaetaceae</taxon>
        <taxon>Coniochaeta</taxon>
    </lineage>
</organism>
<dbReference type="SUPFAM" id="SSF52425">
    <property type="entry name" value="Cryptochrome/photolyase, N-terminal domain"/>
    <property type="match status" value="1"/>
</dbReference>
<dbReference type="GO" id="GO:0003684">
    <property type="term" value="F:damaged DNA binding"/>
    <property type="evidence" value="ECO:0007669"/>
    <property type="project" value="TreeGrafter"/>
</dbReference>
<name>A0A1J7JTD3_9PEZI</name>
<feature type="compositionally biased region" description="Polar residues" evidence="8">
    <location>
        <begin position="612"/>
        <end position="633"/>
    </location>
</feature>
<dbReference type="PANTHER" id="PTHR11455:SF22">
    <property type="entry name" value="CRYPTOCHROME DASH"/>
    <property type="match status" value="1"/>
</dbReference>
<dbReference type="OrthoDB" id="435881at2759"/>
<feature type="compositionally biased region" description="Polar residues" evidence="8">
    <location>
        <begin position="692"/>
        <end position="704"/>
    </location>
</feature>
<dbReference type="InterPro" id="IPR002081">
    <property type="entry name" value="Cryptochrome/DNA_photolyase_1"/>
</dbReference>
<dbReference type="PRINTS" id="PR00147">
    <property type="entry name" value="DNAPHOTLYASE"/>
</dbReference>
<feature type="compositionally biased region" description="Basic residues" evidence="8">
    <location>
        <begin position="573"/>
        <end position="586"/>
    </location>
</feature>
<feature type="domain" description="Photolyase/cryptochrome alpha/beta" evidence="9">
    <location>
        <begin position="5"/>
        <end position="167"/>
    </location>
</feature>
<reference evidence="10 11" key="1">
    <citation type="submission" date="2016-10" db="EMBL/GenBank/DDBJ databases">
        <title>Draft genome sequence of Coniochaeta ligniaria NRRL30616, a lignocellulolytic fungus for bioabatement of inhibitors in plant biomass hydrolysates.</title>
        <authorList>
            <consortium name="DOE Joint Genome Institute"/>
            <person name="Jimenez D.J."/>
            <person name="Hector R.E."/>
            <person name="Riley R."/>
            <person name="Sun H."/>
            <person name="Grigoriev I.V."/>
            <person name="Van Elsas J.D."/>
            <person name="Nichols N.N."/>
        </authorList>
    </citation>
    <scope>NUCLEOTIDE SEQUENCE [LARGE SCALE GENOMIC DNA]</scope>
    <source>
        <strain evidence="10 11">NRRL 30616</strain>
    </source>
</reference>
<feature type="compositionally biased region" description="Basic and acidic residues" evidence="8">
    <location>
        <begin position="560"/>
        <end position="572"/>
    </location>
</feature>